<dbReference type="InterPro" id="IPR003035">
    <property type="entry name" value="RWP-RK_dom"/>
</dbReference>
<organism evidence="9 10">
    <name type="scientific">Acrasis kona</name>
    <dbReference type="NCBI Taxonomy" id="1008807"/>
    <lineage>
        <taxon>Eukaryota</taxon>
        <taxon>Discoba</taxon>
        <taxon>Heterolobosea</taxon>
        <taxon>Tetramitia</taxon>
        <taxon>Eutetramitia</taxon>
        <taxon>Acrasidae</taxon>
        <taxon>Acrasis</taxon>
    </lineage>
</organism>
<dbReference type="Pfam" id="PF02042">
    <property type="entry name" value="RWP-RK"/>
    <property type="match status" value="1"/>
</dbReference>
<name>A0AAW2ZLD4_9EUKA</name>
<keyword evidence="4" id="KW-0238">DNA-binding</keyword>
<dbReference type="Proteomes" id="UP001431209">
    <property type="component" value="Unassembled WGS sequence"/>
</dbReference>
<gene>
    <name evidence="9" type="ORF">AKO1_009469</name>
</gene>
<evidence type="ECO:0000256" key="6">
    <source>
        <dbReference type="ARBA" id="ARBA00023242"/>
    </source>
</evidence>
<evidence type="ECO:0000256" key="1">
    <source>
        <dbReference type="ARBA" id="ARBA00004049"/>
    </source>
</evidence>
<dbReference type="PANTHER" id="PTHR46373">
    <property type="entry name" value="PROTEIN RKD4"/>
    <property type="match status" value="1"/>
</dbReference>
<dbReference type="PROSITE" id="PS51519">
    <property type="entry name" value="RWP_RK"/>
    <property type="match status" value="1"/>
</dbReference>
<feature type="domain" description="RWP-RK" evidence="8">
    <location>
        <begin position="17"/>
        <end position="101"/>
    </location>
</feature>
<evidence type="ECO:0000313" key="9">
    <source>
        <dbReference type="EMBL" id="KAL0490300.1"/>
    </source>
</evidence>
<evidence type="ECO:0000256" key="7">
    <source>
        <dbReference type="SAM" id="MobiDB-lite"/>
    </source>
</evidence>
<keyword evidence="6" id="KW-0539">Nucleus</keyword>
<reference evidence="9 10" key="1">
    <citation type="submission" date="2024-03" db="EMBL/GenBank/DDBJ databases">
        <title>The Acrasis kona genome and developmental transcriptomes reveal deep origins of eukaryotic multicellular pathways.</title>
        <authorList>
            <person name="Sheikh S."/>
            <person name="Fu C.-J."/>
            <person name="Brown M.W."/>
            <person name="Baldauf S.L."/>
        </authorList>
    </citation>
    <scope>NUCLEOTIDE SEQUENCE [LARGE SCALE GENOMIC DNA]</scope>
    <source>
        <strain evidence="9 10">ATCC MYA-3509</strain>
    </source>
</reference>
<dbReference type="InterPro" id="IPR044607">
    <property type="entry name" value="RKD-like"/>
</dbReference>
<proteinExistence type="predicted"/>
<accession>A0AAW2ZLD4</accession>
<evidence type="ECO:0000256" key="3">
    <source>
        <dbReference type="ARBA" id="ARBA00023054"/>
    </source>
</evidence>
<dbReference type="PANTHER" id="PTHR46373:SF2">
    <property type="entry name" value="RWP-RK DOMAIN-CONTAINING PROTEIN"/>
    <property type="match status" value="1"/>
</dbReference>
<evidence type="ECO:0000259" key="8">
    <source>
        <dbReference type="PROSITE" id="PS51519"/>
    </source>
</evidence>
<evidence type="ECO:0000256" key="4">
    <source>
        <dbReference type="ARBA" id="ARBA00023125"/>
    </source>
</evidence>
<feature type="compositionally biased region" description="Basic residues" evidence="7">
    <location>
        <begin position="141"/>
        <end position="150"/>
    </location>
</feature>
<keyword evidence="2" id="KW-0805">Transcription regulation</keyword>
<dbReference type="EMBL" id="JAOPGA020001662">
    <property type="protein sequence ID" value="KAL0490300.1"/>
    <property type="molecule type" value="Genomic_DNA"/>
</dbReference>
<comment type="function">
    <text evidence="1">Putative transcription factor.</text>
</comment>
<sequence length="247" mass="29164">MDTQIDLFDSDSNIFLQEETRKKKVYAVKNFKNLIFQDISRYFDMPILQAAECLGVSETYLKRLCRIYSITRWPYRRMRSLQDRLDRLNTNLNTEPQEDLKKIQDKITAIKLEMEEISKHGLKDDANKKRRRRRDTNTSGVKKKRGRPSKKNQDELATKIYNSEENEVDDLTYNSTYVVWDDCLNFSLNDITDCQIDDWLEDAINMESSSSDEQYQPQQSESPLGFCLKLDVESVVNELNNGPYYYL</sequence>
<comment type="caution">
    <text evidence="9">The sequence shown here is derived from an EMBL/GenBank/DDBJ whole genome shotgun (WGS) entry which is preliminary data.</text>
</comment>
<evidence type="ECO:0000313" key="10">
    <source>
        <dbReference type="Proteomes" id="UP001431209"/>
    </source>
</evidence>
<feature type="region of interest" description="Disordered" evidence="7">
    <location>
        <begin position="121"/>
        <end position="155"/>
    </location>
</feature>
<keyword evidence="5" id="KW-0804">Transcription</keyword>
<evidence type="ECO:0000256" key="5">
    <source>
        <dbReference type="ARBA" id="ARBA00023163"/>
    </source>
</evidence>
<dbReference type="GO" id="GO:0003700">
    <property type="term" value="F:DNA-binding transcription factor activity"/>
    <property type="evidence" value="ECO:0007669"/>
    <property type="project" value="InterPro"/>
</dbReference>
<keyword evidence="10" id="KW-1185">Reference proteome</keyword>
<protein>
    <recommendedName>
        <fullName evidence="8">RWP-RK domain-containing protein</fullName>
    </recommendedName>
</protein>
<dbReference type="AlphaFoldDB" id="A0AAW2ZLD4"/>
<evidence type="ECO:0000256" key="2">
    <source>
        <dbReference type="ARBA" id="ARBA00023015"/>
    </source>
</evidence>
<dbReference type="GO" id="GO:0003677">
    <property type="term" value="F:DNA binding"/>
    <property type="evidence" value="ECO:0007669"/>
    <property type="project" value="UniProtKB-KW"/>
</dbReference>
<keyword evidence="3" id="KW-0175">Coiled coil</keyword>